<dbReference type="RefSeq" id="WP_086574953.1">
    <property type="nucleotide sequence ID" value="NZ_JAFMOF010000001.1"/>
</dbReference>
<evidence type="ECO:0000256" key="2">
    <source>
        <dbReference type="ARBA" id="ARBA00022643"/>
    </source>
</evidence>
<dbReference type="SUPFAM" id="SSF52218">
    <property type="entry name" value="Flavoproteins"/>
    <property type="match status" value="1"/>
</dbReference>
<dbReference type="Gene3D" id="3.40.50.360">
    <property type="match status" value="1"/>
</dbReference>
<dbReference type="EMBL" id="JAFMOF010000001">
    <property type="protein sequence ID" value="MBO0652945.1"/>
    <property type="molecule type" value="Genomic_DNA"/>
</dbReference>
<keyword evidence="2" id="KW-0288">FMN</keyword>
<dbReference type="InterPro" id="IPR029039">
    <property type="entry name" value="Flavoprotein-like_sf"/>
</dbReference>
<dbReference type="InterPro" id="IPR051796">
    <property type="entry name" value="ISF_SsuE-like"/>
</dbReference>
<proteinExistence type="predicted"/>
<keyword evidence="1" id="KW-0285">Flavoprotein</keyword>
<dbReference type="PANTHER" id="PTHR43278">
    <property type="entry name" value="NAD(P)H-DEPENDENT FMN-CONTAINING OXIDOREDUCTASE YWQN-RELATED"/>
    <property type="match status" value="1"/>
</dbReference>
<evidence type="ECO:0000259" key="3">
    <source>
        <dbReference type="Pfam" id="PF02525"/>
    </source>
</evidence>
<accession>A0A939FNA0</accession>
<dbReference type="Proteomes" id="UP000664781">
    <property type="component" value="Unassembled WGS sequence"/>
</dbReference>
<name>A0A939FNA0_9ACTN</name>
<sequence length="195" mass="21821">MTDTINPEQHSTERKFLFLLGSSRTGGNTEKLARKAAAQLPADVEQQWLRLRDMPLPDFDDLRHTGDRTRPLPTGDEKLLLDATLEATDLVIASPLYWYTVSADTKVYLDYWAGWLHLREQVRFKERMAGKKLWGITVISDEDPANADPLLGTLRLTADYMGMEWAGGLVGHGNRPDDIDADTATLTAAKTFFAA</sequence>
<reference evidence="4" key="1">
    <citation type="submission" date="2021-03" db="EMBL/GenBank/DDBJ databases">
        <title>Streptomyces strains.</title>
        <authorList>
            <person name="Lund M.B."/>
            <person name="Toerring T."/>
        </authorList>
    </citation>
    <scope>NUCLEOTIDE SEQUENCE</scope>
    <source>
        <strain evidence="4">JCM 4242</strain>
    </source>
</reference>
<dbReference type="AlphaFoldDB" id="A0A939FNA0"/>
<keyword evidence="5" id="KW-1185">Reference proteome</keyword>
<dbReference type="InterPro" id="IPR003680">
    <property type="entry name" value="Flavodoxin_fold"/>
</dbReference>
<dbReference type="PANTHER" id="PTHR43278:SF4">
    <property type="entry name" value="NAD(P)H-DEPENDENT FMN-CONTAINING OXIDOREDUCTASE YWQN-RELATED"/>
    <property type="match status" value="1"/>
</dbReference>
<evidence type="ECO:0000313" key="4">
    <source>
        <dbReference type="EMBL" id="MBO0652945.1"/>
    </source>
</evidence>
<dbReference type="Pfam" id="PF02525">
    <property type="entry name" value="Flavodoxin_2"/>
    <property type="match status" value="1"/>
</dbReference>
<protein>
    <submittedName>
        <fullName evidence="4">NAD(P)H-dependent oxidoreductase</fullName>
    </submittedName>
</protein>
<organism evidence="4 5">
    <name type="scientific">Streptomyces triculaminicus</name>
    <dbReference type="NCBI Taxonomy" id="2816232"/>
    <lineage>
        <taxon>Bacteria</taxon>
        <taxon>Bacillati</taxon>
        <taxon>Actinomycetota</taxon>
        <taxon>Actinomycetes</taxon>
        <taxon>Kitasatosporales</taxon>
        <taxon>Streptomycetaceae</taxon>
        <taxon>Streptomyces</taxon>
    </lineage>
</organism>
<comment type="caution">
    <text evidence="4">The sequence shown here is derived from an EMBL/GenBank/DDBJ whole genome shotgun (WGS) entry which is preliminary data.</text>
</comment>
<evidence type="ECO:0000256" key="1">
    <source>
        <dbReference type="ARBA" id="ARBA00022630"/>
    </source>
</evidence>
<feature type="domain" description="Flavodoxin-like fold" evidence="3">
    <location>
        <begin position="15"/>
        <end position="182"/>
    </location>
</feature>
<evidence type="ECO:0000313" key="5">
    <source>
        <dbReference type="Proteomes" id="UP000664781"/>
    </source>
</evidence>
<gene>
    <name evidence="4" type="ORF">J1792_09120</name>
</gene>